<name>A0A246FFK1_PSENT</name>
<evidence type="ECO:0000313" key="2">
    <source>
        <dbReference type="Proteomes" id="UP000198145"/>
    </source>
</evidence>
<dbReference type="Pfam" id="PF01126">
    <property type="entry name" value="Heme_oxygenase"/>
    <property type="match status" value="1"/>
</dbReference>
<evidence type="ECO:0000313" key="1">
    <source>
        <dbReference type="EMBL" id="OWP53079.1"/>
    </source>
</evidence>
<dbReference type="AlphaFoldDB" id="A0A246FFK1"/>
<dbReference type="SUPFAM" id="SSF48613">
    <property type="entry name" value="Heme oxygenase-like"/>
    <property type="match status" value="1"/>
</dbReference>
<comment type="caution">
    <text evidence="1">The sequence shown here is derived from an EMBL/GenBank/DDBJ whole genome shotgun (WGS) entry which is preliminary data.</text>
</comment>
<dbReference type="EMBL" id="NJBA01000001">
    <property type="protein sequence ID" value="OWP53079.1"/>
    <property type="molecule type" value="Genomic_DNA"/>
</dbReference>
<dbReference type="InterPro" id="IPR016084">
    <property type="entry name" value="Haem_Oase-like_multi-hlx"/>
</dbReference>
<dbReference type="STRING" id="46680.GCA_000807755_04869"/>
<dbReference type="GO" id="GO:0006788">
    <property type="term" value="P:heme oxidation"/>
    <property type="evidence" value="ECO:0007669"/>
    <property type="project" value="InterPro"/>
</dbReference>
<sequence length="201" mass="22039">MTSQPNERPGISPALAALRAATHELHADLDSRSPLTATLTHADYLHHAARVLGWMRPLELALWPLWPDAEDASLRRGKSQWLEADLLSGARAIQRLPDCPVAPIPRSLAEAFGIAYVAEGATLGGRVLYKRLKATLAPLPLRWLQGYGERTGERWGAFQRLLAEHVTAPEDIALAQDAAVRAFSSFRDWVLVAAPSHAEHP</sequence>
<dbReference type="GO" id="GO:0004392">
    <property type="term" value="F:heme oxygenase (decyclizing) activity"/>
    <property type="evidence" value="ECO:0007669"/>
    <property type="project" value="InterPro"/>
</dbReference>
<protein>
    <submittedName>
        <fullName evidence="1">Biliverdin-producing heme oxygenase</fullName>
    </submittedName>
</protein>
<dbReference type="InterPro" id="IPR016053">
    <property type="entry name" value="Haem_Oase-like"/>
</dbReference>
<dbReference type="Gene3D" id="1.20.910.10">
    <property type="entry name" value="Heme oxygenase-like"/>
    <property type="match status" value="1"/>
</dbReference>
<gene>
    <name evidence="1" type="ORF">CEG18_03020</name>
</gene>
<dbReference type="RefSeq" id="WP_088416429.1">
    <property type="nucleotide sequence ID" value="NZ_NJBA01000001.1"/>
</dbReference>
<reference evidence="1 2" key="1">
    <citation type="submission" date="2017-06" db="EMBL/GenBank/DDBJ databases">
        <title>Draft genome of Pseudomonas nitroreducens DF05.</title>
        <authorList>
            <person name="Iyer R."/>
        </authorList>
    </citation>
    <scope>NUCLEOTIDE SEQUENCE [LARGE SCALE GENOMIC DNA]</scope>
    <source>
        <strain evidence="1 2">DF05</strain>
    </source>
</reference>
<dbReference type="Proteomes" id="UP000198145">
    <property type="component" value="Unassembled WGS sequence"/>
</dbReference>
<accession>A0A246FFK1</accession>
<dbReference type="CDD" id="cd19166">
    <property type="entry name" value="HemeO-bac"/>
    <property type="match status" value="1"/>
</dbReference>
<proteinExistence type="predicted"/>
<organism evidence="1 2">
    <name type="scientific">Pseudomonas nitroreducens</name>
    <dbReference type="NCBI Taxonomy" id="46680"/>
    <lineage>
        <taxon>Bacteria</taxon>
        <taxon>Pseudomonadati</taxon>
        <taxon>Pseudomonadota</taxon>
        <taxon>Gammaproteobacteria</taxon>
        <taxon>Pseudomonadales</taxon>
        <taxon>Pseudomonadaceae</taxon>
        <taxon>Pseudomonas</taxon>
    </lineage>
</organism>